<accession>A0A089YYC7</accession>
<dbReference type="OrthoDB" id="5451742at2"/>
<dbReference type="AlphaFoldDB" id="A0A089YYC7"/>
<feature type="transmembrane region" description="Helical" evidence="1">
    <location>
        <begin position="279"/>
        <end position="302"/>
    </location>
</feature>
<protein>
    <recommendedName>
        <fullName evidence="4">Lysine exporter LysO family protein</fullName>
    </recommendedName>
</protein>
<keyword evidence="1" id="KW-0812">Transmembrane</keyword>
<dbReference type="PANTHER" id="PTHR35804">
    <property type="entry name" value="LYSINE EXPORTER LYSO"/>
    <property type="match status" value="1"/>
</dbReference>
<organism evidence="2 3">
    <name type="scientific">Pseudomonas rhizosphaerae</name>
    <dbReference type="NCBI Taxonomy" id="216142"/>
    <lineage>
        <taxon>Bacteria</taxon>
        <taxon>Pseudomonadati</taxon>
        <taxon>Pseudomonadota</taxon>
        <taxon>Gammaproteobacteria</taxon>
        <taxon>Pseudomonadales</taxon>
        <taxon>Pseudomonadaceae</taxon>
        <taxon>Pseudomonas</taxon>
    </lineage>
</organism>
<dbReference type="Proteomes" id="UP000029499">
    <property type="component" value="Chromosome"/>
</dbReference>
<feature type="transmembrane region" description="Helical" evidence="1">
    <location>
        <begin position="144"/>
        <end position="160"/>
    </location>
</feature>
<keyword evidence="1" id="KW-1133">Transmembrane helix</keyword>
<feature type="transmembrane region" description="Helical" evidence="1">
    <location>
        <begin position="70"/>
        <end position="92"/>
    </location>
</feature>
<dbReference type="HOGENOM" id="CLU_045681_1_1_6"/>
<dbReference type="GO" id="GO:0015661">
    <property type="term" value="F:L-lysine efflux transmembrane transporter activity"/>
    <property type="evidence" value="ECO:0007669"/>
    <property type="project" value="InterPro"/>
</dbReference>
<dbReference type="STRING" id="216142.LT40_19445"/>
<reference evidence="2 3" key="1">
    <citation type="journal article" date="2015" name="J. Biotechnol.">
        <title>Complete genome sequence of Pseudomonas rhizosphaerae IH5T (=DSM 16299T), a phosphate-solubilizing rhizobacterium for bacterial biofertilizer.</title>
        <authorList>
            <person name="Kwak Y."/>
            <person name="Jung B.K."/>
            <person name="Shin J.H."/>
        </authorList>
    </citation>
    <scope>NUCLEOTIDE SEQUENCE [LARGE SCALE GENOMIC DNA]</scope>
    <source>
        <strain evidence="2">DSM 16299</strain>
    </source>
</reference>
<dbReference type="GO" id="GO:0005886">
    <property type="term" value="C:plasma membrane"/>
    <property type="evidence" value="ECO:0007669"/>
    <property type="project" value="TreeGrafter"/>
</dbReference>
<dbReference type="EMBL" id="CP009533">
    <property type="protein sequence ID" value="AIS19447.1"/>
    <property type="molecule type" value="Genomic_DNA"/>
</dbReference>
<dbReference type="PANTHER" id="PTHR35804:SF1">
    <property type="entry name" value="LYSINE EXPORTER LYSO"/>
    <property type="match status" value="1"/>
</dbReference>
<feature type="transmembrane region" description="Helical" evidence="1">
    <location>
        <begin position="6"/>
        <end position="26"/>
    </location>
</feature>
<feature type="transmembrane region" description="Helical" evidence="1">
    <location>
        <begin position="33"/>
        <end position="50"/>
    </location>
</feature>
<gene>
    <name evidence="2" type="ORF">LT40_19445</name>
</gene>
<evidence type="ECO:0008006" key="4">
    <source>
        <dbReference type="Google" id="ProtNLM"/>
    </source>
</evidence>
<feature type="transmembrane region" description="Helical" evidence="1">
    <location>
        <begin position="172"/>
        <end position="191"/>
    </location>
</feature>
<dbReference type="eggNOG" id="COG2431">
    <property type="taxonomic scope" value="Bacteria"/>
</dbReference>
<sequence length="304" mass="32195">MLSIVASLLPILLALAGGWVLAIFISPELRRRLVKLITPFIWLLLFSIGYEFGNVLGALNSARESALTALVFALLTTAVPWLLLSWGANATVVRPTSDRQGLAGIIPPLKECLIALLALALGVGMYHLWGAADGSGFGWPSTSYFLYVLIVLVGLDLYGVRPDPSWYSLRTLKIPAMVVIGSLLGGLLAAWATGQPLAISLALSSGFGWFTLSGVMVGHHAGEAFGAMALLTDLFREILAIGLLYSLGARRPLQCIAAGGATSLDSTLPIVKQKCPPELLPVALVSGFLLTVIGPLLMVFFLTV</sequence>
<dbReference type="KEGG" id="prh:LT40_19445"/>
<evidence type="ECO:0000256" key="1">
    <source>
        <dbReference type="SAM" id="Phobius"/>
    </source>
</evidence>
<keyword evidence="3" id="KW-1185">Reference proteome</keyword>
<dbReference type="RefSeq" id="WP_043192743.1">
    <property type="nucleotide sequence ID" value="NZ_CP009533.1"/>
</dbReference>
<evidence type="ECO:0000313" key="2">
    <source>
        <dbReference type="EMBL" id="AIS19447.1"/>
    </source>
</evidence>
<keyword evidence="1" id="KW-0472">Membrane</keyword>
<name>A0A089YYC7_9PSED</name>
<dbReference type="Pfam" id="PF03956">
    <property type="entry name" value="Lys_export"/>
    <property type="match status" value="1"/>
</dbReference>
<dbReference type="InterPro" id="IPR005642">
    <property type="entry name" value="LysO"/>
</dbReference>
<proteinExistence type="predicted"/>
<evidence type="ECO:0000313" key="3">
    <source>
        <dbReference type="Proteomes" id="UP000029499"/>
    </source>
</evidence>